<keyword evidence="3" id="KW-1185">Reference proteome</keyword>
<name>A0A6I2M6A6_9BACI</name>
<accession>A0A6I2M6A6</accession>
<dbReference type="NCBIfam" id="NF047422">
    <property type="entry name" value="YfmF_fam"/>
    <property type="match status" value="1"/>
</dbReference>
<dbReference type="InterPro" id="IPR050361">
    <property type="entry name" value="MPP/UQCRC_Complex"/>
</dbReference>
<dbReference type="InterPro" id="IPR011249">
    <property type="entry name" value="Metalloenz_LuxS/M16"/>
</dbReference>
<dbReference type="PANTHER" id="PTHR11851">
    <property type="entry name" value="METALLOPROTEASE"/>
    <property type="match status" value="1"/>
</dbReference>
<dbReference type="Gene3D" id="3.30.830.10">
    <property type="entry name" value="Metalloenzyme, LuxS/M16 peptidase-like"/>
    <property type="match status" value="2"/>
</dbReference>
<dbReference type="RefSeq" id="WP_070877313.1">
    <property type="nucleotide sequence ID" value="NZ_CAJGAA010000001.1"/>
</dbReference>
<gene>
    <name evidence="2" type="ORF">GJU41_07095</name>
</gene>
<evidence type="ECO:0000259" key="1">
    <source>
        <dbReference type="Pfam" id="PF05193"/>
    </source>
</evidence>
<dbReference type="GO" id="GO:0046872">
    <property type="term" value="F:metal ion binding"/>
    <property type="evidence" value="ECO:0007669"/>
    <property type="project" value="InterPro"/>
</dbReference>
<dbReference type="EMBL" id="WKKF01000001">
    <property type="protein sequence ID" value="MRX53735.1"/>
    <property type="molecule type" value="Genomic_DNA"/>
</dbReference>
<dbReference type="Proteomes" id="UP000441585">
    <property type="component" value="Unassembled WGS sequence"/>
</dbReference>
<sequence>MEFLKEQIESINGLTLHTVQTNKFKTNSLVFKMLAPLNEEDVTFRALLPYVLQRGTNSFPTSTELRKHLDELYGATLFVDLSKKGDHHIISIRIEVANERFLSDQTPLLEKALQLLSEIILSPVVKEESFPDEIINQEKRTLKQRIQAVYDDKMRYSNLRLVQEMCKDEPYRLHVNGEIDHLEKITSSSLYEYYKKALKEDKMDLYVVGDVSADEVSEYTKRFFTFNENAHQAVEKSITEKEIKEPNEVIEDQDVKQGKLNIGYRTNCTYGDQSYYALQVFNGIFGGFSHSKLFINVREKESLAYYAASRVESHKGLLMVMSGIEFANYERAVTIIKEQLEAMKNGDFEDKDIDQTKAVIKNQLLETIDTSYGSVEVLYHNVISNINEPFDKYLQGIEKVTKEEIIAAAKKIQLDTIYFLKGMEGAQ</sequence>
<dbReference type="InterPro" id="IPR007863">
    <property type="entry name" value="Peptidase_M16_C"/>
</dbReference>
<dbReference type="AlphaFoldDB" id="A0A6I2M6A6"/>
<reference evidence="2 3" key="1">
    <citation type="submission" date="2019-11" db="EMBL/GenBank/DDBJ databases">
        <title>Bacillus idriensis genome.</title>
        <authorList>
            <person name="Konopka E.N."/>
            <person name="Newman J.D."/>
        </authorList>
    </citation>
    <scope>NUCLEOTIDE SEQUENCE [LARGE SCALE GENOMIC DNA]</scope>
    <source>
        <strain evidence="2 3">DSM 19097</strain>
    </source>
</reference>
<comment type="caution">
    <text evidence="2">The sequence shown here is derived from an EMBL/GenBank/DDBJ whole genome shotgun (WGS) entry which is preliminary data.</text>
</comment>
<evidence type="ECO:0000313" key="2">
    <source>
        <dbReference type="EMBL" id="MRX53735.1"/>
    </source>
</evidence>
<feature type="domain" description="Peptidase M16 C-terminal" evidence="1">
    <location>
        <begin position="184"/>
        <end position="358"/>
    </location>
</feature>
<dbReference type="PANTHER" id="PTHR11851:SF186">
    <property type="entry name" value="INACTIVE METALLOPROTEASE YMFF-RELATED"/>
    <property type="match status" value="1"/>
</dbReference>
<dbReference type="Pfam" id="PF05193">
    <property type="entry name" value="Peptidase_M16_C"/>
    <property type="match status" value="1"/>
</dbReference>
<protein>
    <submittedName>
        <fullName evidence="2">Insulinase family protein</fullName>
    </submittedName>
</protein>
<proteinExistence type="predicted"/>
<evidence type="ECO:0000313" key="3">
    <source>
        <dbReference type="Proteomes" id="UP000441585"/>
    </source>
</evidence>
<organism evidence="2 3">
    <name type="scientific">Metabacillus idriensis</name>
    <dbReference type="NCBI Taxonomy" id="324768"/>
    <lineage>
        <taxon>Bacteria</taxon>
        <taxon>Bacillati</taxon>
        <taxon>Bacillota</taxon>
        <taxon>Bacilli</taxon>
        <taxon>Bacillales</taxon>
        <taxon>Bacillaceae</taxon>
        <taxon>Metabacillus</taxon>
    </lineage>
</organism>
<dbReference type="SUPFAM" id="SSF63411">
    <property type="entry name" value="LuxS/MPP-like metallohydrolase"/>
    <property type="match status" value="2"/>
</dbReference>